<protein>
    <recommendedName>
        <fullName evidence="1">non-specific serine/threonine protein kinase</fullName>
        <ecNumber evidence="1">2.7.11.1</ecNumber>
    </recommendedName>
</protein>
<reference evidence="12 13" key="1">
    <citation type="journal article" date="2012" name="Science">
        <title>The Paleozoic origin of enzymatic lignin decomposition reconstructed from 31 fungal genomes.</title>
        <authorList>
            <person name="Floudas D."/>
            <person name="Binder M."/>
            <person name="Riley R."/>
            <person name="Barry K."/>
            <person name="Blanchette R.A."/>
            <person name="Henrissat B."/>
            <person name="Martinez A.T."/>
            <person name="Otillar R."/>
            <person name="Spatafora J.W."/>
            <person name="Yadav J.S."/>
            <person name="Aerts A."/>
            <person name="Benoit I."/>
            <person name="Boyd A."/>
            <person name="Carlson A."/>
            <person name="Copeland A."/>
            <person name="Coutinho P.M."/>
            <person name="de Vries R.P."/>
            <person name="Ferreira P."/>
            <person name="Findley K."/>
            <person name="Foster B."/>
            <person name="Gaskell J."/>
            <person name="Glotzer D."/>
            <person name="Gorecki P."/>
            <person name="Heitman J."/>
            <person name="Hesse C."/>
            <person name="Hori C."/>
            <person name="Igarashi K."/>
            <person name="Jurgens J.A."/>
            <person name="Kallen N."/>
            <person name="Kersten P."/>
            <person name="Kohler A."/>
            <person name="Kuees U."/>
            <person name="Kumar T.K.A."/>
            <person name="Kuo A."/>
            <person name="LaButti K."/>
            <person name="Larrondo L.F."/>
            <person name="Lindquist E."/>
            <person name="Ling A."/>
            <person name="Lombard V."/>
            <person name="Lucas S."/>
            <person name="Lundell T."/>
            <person name="Martin R."/>
            <person name="McLaughlin D.J."/>
            <person name="Morgenstern I."/>
            <person name="Morin E."/>
            <person name="Murat C."/>
            <person name="Nagy L.G."/>
            <person name="Nolan M."/>
            <person name="Ohm R.A."/>
            <person name="Patyshakuliyeva A."/>
            <person name="Rokas A."/>
            <person name="Ruiz-Duenas F.J."/>
            <person name="Sabat G."/>
            <person name="Salamov A."/>
            <person name="Samejima M."/>
            <person name="Schmutz J."/>
            <person name="Slot J.C."/>
            <person name="St John F."/>
            <person name="Stenlid J."/>
            <person name="Sun H."/>
            <person name="Sun S."/>
            <person name="Syed K."/>
            <person name="Tsang A."/>
            <person name="Wiebenga A."/>
            <person name="Young D."/>
            <person name="Pisabarro A."/>
            <person name="Eastwood D.C."/>
            <person name="Martin F."/>
            <person name="Cullen D."/>
            <person name="Grigoriev I.V."/>
            <person name="Hibbett D.S."/>
        </authorList>
    </citation>
    <scope>NUCLEOTIDE SEQUENCE [LARGE SCALE GENOMIC DNA]</scope>
    <source>
        <strain evidence="12 13">MD-104</strain>
    </source>
</reference>
<sequence>MYTGTPADDTYRDRRAKRHLSSTSGRIYERRRMMRITPSPPRLFPTRGFEVIDNSCLVEEETWEWYRPDEFYPVRIGEVFKSKYQVVGKLGYGGYATVWLCRDLAEHRHVALKIGTCHALSRELLVSNYLRTIKTSHVGSSLVREMLDEFEVTSHNQKYQAIVYSPLAITLRGFRKMLPTKSLPVALLRSFLKHLFLALDFLHTEARVIHTDIQEKNILLGLGDNSAEDDLEKFEKQEVESPSPRKIDGDRIIYTSRPLVPRIYNYGRPVLCDLGEAPPEVILDIPWNEKVDIWNVGVLIWDLFENGNLFKTTGGADNKEDNIYHLAHMIALLGLPPKDLLERSQTDRPWQWFDRDGNWKGAADIPNTSLEDAEKNLAGEDKALFLHLVRKMLKWKPEERANAGELLDDPWAVDFEDLKSGH</sequence>
<evidence type="ECO:0000256" key="5">
    <source>
        <dbReference type="ARBA" id="ARBA00022777"/>
    </source>
</evidence>
<dbReference type="PROSITE" id="PS00107">
    <property type="entry name" value="PROTEIN_KINASE_ATP"/>
    <property type="match status" value="1"/>
</dbReference>
<evidence type="ECO:0000313" key="12">
    <source>
        <dbReference type="EMBL" id="PCH38829.1"/>
    </source>
</evidence>
<dbReference type="AlphaFoldDB" id="A0A2H3JJ85"/>
<keyword evidence="5 12" id="KW-0418">Kinase</keyword>
<dbReference type="STRING" id="742152.A0A2H3JJ85"/>
<proteinExistence type="predicted"/>
<dbReference type="GO" id="GO:0005634">
    <property type="term" value="C:nucleus"/>
    <property type="evidence" value="ECO:0007669"/>
    <property type="project" value="TreeGrafter"/>
</dbReference>
<dbReference type="GO" id="GO:0000245">
    <property type="term" value="P:spliceosomal complex assembly"/>
    <property type="evidence" value="ECO:0007669"/>
    <property type="project" value="TreeGrafter"/>
</dbReference>
<keyword evidence="4 9" id="KW-0547">Nucleotide-binding</keyword>
<keyword evidence="2" id="KW-0723">Serine/threonine-protein kinase</keyword>
<dbReference type="EC" id="2.7.11.1" evidence="1"/>
<dbReference type="GO" id="GO:0005524">
    <property type="term" value="F:ATP binding"/>
    <property type="evidence" value="ECO:0007669"/>
    <property type="project" value="UniProtKB-UniRule"/>
</dbReference>
<evidence type="ECO:0000256" key="4">
    <source>
        <dbReference type="ARBA" id="ARBA00022741"/>
    </source>
</evidence>
<dbReference type="GO" id="GO:0050684">
    <property type="term" value="P:regulation of mRNA processing"/>
    <property type="evidence" value="ECO:0007669"/>
    <property type="project" value="TreeGrafter"/>
</dbReference>
<evidence type="ECO:0000256" key="1">
    <source>
        <dbReference type="ARBA" id="ARBA00012513"/>
    </source>
</evidence>
<evidence type="ECO:0000259" key="11">
    <source>
        <dbReference type="PROSITE" id="PS50011"/>
    </source>
</evidence>
<name>A0A2H3JJ85_WOLCO</name>
<dbReference type="InterPro" id="IPR011009">
    <property type="entry name" value="Kinase-like_dom_sf"/>
</dbReference>
<evidence type="ECO:0000256" key="6">
    <source>
        <dbReference type="ARBA" id="ARBA00022840"/>
    </source>
</evidence>
<feature type="region of interest" description="Disordered" evidence="10">
    <location>
        <begin position="1"/>
        <end position="21"/>
    </location>
</feature>
<evidence type="ECO:0000256" key="7">
    <source>
        <dbReference type="ARBA" id="ARBA00047899"/>
    </source>
</evidence>
<dbReference type="Proteomes" id="UP000218811">
    <property type="component" value="Unassembled WGS sequence"/>
</dbReference>
<dbReference type="Pfam" id="PF00069">
    <property type="entry name" value="Pkinase"/>
    <property type="match status" value="2"/>
</dbReference>
<dbReference type="GO" id="GO:0004674">
    <property type="term" value="F:protein serine/threonine kinase activity"/>
    <property type="evidence" value="ECO:0007669"/>
    <property type="project" value="UniProtKB-KW"/>
</dbReference>
<gene>
    <name evidence="12" type="ORF">WOLCODRAFT_134632</name>
</gene>
<dbReference type="GO" id="GO:0005737">
    <property type="term" value="C:cytoplasm"/>
    <property type="evidence" value="ECO:0007669"/>
    <property type="project" value="TreeGrafter"/>
</dbReference>
<dbReference type="SMART" id="SM00220">
    <property type="entry name" value="S_TKc"/>
    <property type="match status" value="1"/>
</dbReference>
<organism evidence="12 13">
    <name type="scientific">Wolfiporia cocos (strain MD-104)</name>
    <name type="common">Brown rot fungus</name>
    <dbReference type="NCBI Taxonomy" id="742152"/>
    <lineage>
        <taxon>Eukaryota</taxon>
        <taxon>Fungi</taxon>
        <taxon>Dikarya</taxon>
        <taxon>Basidiomycota</taxon>
        <taxon>Agaricomycotina</taxon>
        <taxon>Agaricomycetes</taxon>
        <taxon>Polyporales</taxon>
        <taxon>Phaeolaceae</taxon>
        <taxon>Wolfiporia</taxon>
    </lineage>
</organism>
<feature type="binding site" evidence="9">
    <location>
        <position position="113"/>
    </location>
    <ligand>
        <name>ATP</name>
        <dbReference type="ChEBI" id="CHEBI:30616"/>
    </ligand>
</feature>
<dbReference type="InterPro" id="IPR000719">
    <property type="entry name" value="Prot_kinase_dom"/>
</dbReference>
<evidence type="ECO:0000256" key="8">
    <source>
        <dbReference type="ARBA" id="ARBA00048679"/>
    </source>
</evidence>
<dbReference type="Gene3D" id="3.30.200.20">
    <property type="entry name" value="Phosphorylase Kinase, domain 1"/>
    <property type="match status" value="1"/>
</dbReference>
<evidence type="ECO:0000256" key="2">
    <source>
        <dbReference type="ARBA" id="ARBA00022527"/>
    </source>
</evidence>
<dbReference type="Gene3D" id="1.10.510.10">
    <property type="entry name" value="Transferase(Phosphotransferase) domain 1"/>
    <property type="match status" value="1"/>
</dbReference>
<keyword evidence="6 9" id="KW-0067">ATP-binding</keyword>
<dbReference type="OrthoDB" id="5979581at2759"/>
<evidence type="ECO:0000313" key="13">
    <source>
        <dbReference type="Proteomes" id="UP000218811"/>
    </source>
</evidence>
<keyword evidence="13" id="KW-1185">Reference proteome</keyword>
<dbReference type="InterPro" id="IPR017441">
    <property type="entry name" value="Protein_kinase_ATP_BS"/>
</dbReference>
<accession>A0A2H3JJ85</accession>
<dbReference type="PROSITE" id="PS50011">
    <property type="entry name" value="PROTEIN_KINASE_DOM"/>
    <property type="match status" value="1"/>
</dbReference>
<dbReference type="EMBL" id="KB467943">
    <property type="protein sequence ID" value="PCH38829.1"/>
    <property type="molecule type" value="Genomic_DNA"/>
</dbReference>
<keyword evidence="3" id="KW-0808">Transferase</keyword>
<comment type="catalytic activity">
    <reaction evidence="8">
        <text>L-seryl-[protein] + ATP = O-phospho-L-seryl-[protein] + ADP + H(+)</text>
        <dbReference type="Rhea" id="RHEA:17989"/>
        <dbReference type="Rhea" id="RHEA-COMP:9863"/>
        <dbReference type="Rhea" id="RHEA-COMP:11604"/>
        <dbReference type="ChEBI" id="CHEBI:15378"/>
        <dbReference type="ChEBI" id="CHEBI:29999"/>
        <dbReference type="ChEBI" id="CHEBI:30616"/>
        <dbReference type="ChEBI" id="CHEBI:83421"/>
        <dbReference type="ChEBI" id="CHEBI:456216"/>
        <dbReference type="EC" id="2.7.11.1"/>
    </reaction>
</comment>
<dbReference type="SUPFAM" id="SSF56112">
    <property type="entry name" value="Protein kinase-like (PK-like)"/>
    <property type="match status" value="1"/>
</dbReference>
<evidence type="ECO:0000256" key="9">
    <source>
        <dbReference type="PROSITE-ProRule" id="PRU10141"/>
    </source>
</evidence>
<dbReference type="PANTHER" id="PTHR47634:SF9">
    <property type="entry name" value="PROTEIN KINASE DOMAIN-CONTAINING PROTEIN-RELATED"/>
    <property type="match status" value="1"/>
</dbReference>
<dbReference type="PANTHER" id="PTHR47634">
    <property type="entry name" value="PROTEIN KINASE DOMAIN-CONTAINING PROTEIN-RELATED"/>
    <property type="match status" value="1"/>
</dbReference>
<dbReference type="InterPro" id="IPR051334">
    <property type="entry name" value="SRPK"/>
</dbReference>
<evidence type="ECO:0000256" key="10">
    <source>
        <dbReference type="SAM" id="MobiDB-lite"/>
    </source>
</evidence>
<dbReference type="OMA" id="HPPLAMS"/>
<feature type="domain" description="Protein kinase" evidence="11">
    <location>
        <begin position="84"/>
        <end position="412"/>
    </location>
</feature>
<evidence type="ECO:0000256" key="3">
    <source>
        <dbReference type="ARBA" id="ARBA00022679"/>
    </source>
</evidence>
<comment type="catalytic activity">
    <reaction evidence="7">
        <text>L-threonyl-[protein] + ATP = O-phospho-L-threonyl-[protein] + ADP + H(+)</text>
        <dbReference type="Rhea" id="RHEA:46608"/>
        <dbReference type="Rhea" id="RHEA-COMP:11060"/>
        <dbReference type="Rhea" id="RHEA-COMP:11605"/>
        <dbReference type="ChEBI" id="CHEBI:15378"/>
        <dbReference type="ChEBI" id="CHEBI:30013"/>
        <dbReference type="ChEBI" id="CHEBI:30616"/>
        <dbReference type="ChEBI" id="CHEBI:61977"/>
        <dbReference type="ChEBI" id="CHEBI:456216"/>
        <dbReference type="EC" id="2.7.11.1"/>
    </reaction>
</comment>